<dbReference type="SUPFAM" id="SSF54292">
    <property type="entry name" value="2Fe-2S ferredoxin-like"/>
    <property type="match status" value="1"/>
</dbReference>
<proteinExistence type="inferred from homology"/>
<dbReference type="SUPFAM" id="SSF53706">
    <property type="entry name" value="Formate dehydrogenase/DMSO reductase, domains 1-3"/>
    <property type="match status" value="1"/>
</dbReference>
<dbReference type="GO" id="GO:0016020">
    <property type="term" value="C:membrane"/>
    <property type="evidence" value="ECO:0007669"/>
    <property type="project" value="InterPro"/>
</dbReference>
<dbReference type="PROSITE" id="PS00642">
    <property type="entry name" value="COMPLEX1_75K_2"/>
    <property type="match status" value="1"/>
</dbReference>
<keyword evidence="5" id="KW-1278">Translocase</keyword>
<evidence type="ECO:0000256" key="3">
    <source>
        <dbReference type="ARBA" id="ARBA00022485"/>
    </source>
</evidence>
<evidence type="ECO:0000313" key="13">
    <source>
        <dbReference type="EMBL" id="VAW45952.1"/>
    </source>
</evidence>
<evidence type="ECO:0000259" key="12">
    <source>
        <dbReference type="PROSITE" id="PS51839"/>
    </source>
</evidence>
<dbReference type="SMART" id="SM00929">
    <property type="entry name" value="NADH-G_4Fe-4S_3"/>
    <property type="match status" value="1"/>
</dbReference>
<dbReference type="Gene3D" id="3.30.70.20">
    <property type="match status" value="1"/>
</dbReference>
<keyword evidence="4" id="KW-0479">Metal-binding</keyword>
<keyword evidence="6" id="KW-0408">Iron</keyword>
<evidence type="ECO:0000256" key="6">
    <source>
        <dbReference type="ARBA" id="ARBA00023004"/>
    </source>
</evidence>
<dbReference type="Pfam" id="PF22117">
    <property type="entry name" value="Fer4_Nqo3"/>
    <property type="match status" value="1"/>
</dbReference>
<dbReference type="InterPro" id="IPR036010">
    <property type="entry name" value="2Fe-2S_ferredoxin-like_sf"/>
</dbReference>
<dbReference type="Pfam" id="PF22151">
    <property type="entry name" value="Fer4_NDSU1"/>
    <property type="match status" value="1"/>
</dbReference>
<dbReference type="AlphaFoldDB" id="A0A3B0W3W6"/>
<dbReference type="Gene3D" id="3.10.20.740">
    <property type="match status" value="1"/>
</dbReference>
<dbReference type="PROSITE" id="PS00643">
    <property type="entry name" value="COMPLEX1_75K_3"/>
    <property type="match status" value="1"/>
</dbReference>
<dbReference type="FunFam" id="3.10.20.740:FF:000001">
    <property type="entry name" value="NADH-quinone oxidoreductase subunit G"/>
    <property type="match status" value="1"/>
</dbReference>
<dbReference type="EMBL" id="UOFB01000110">
    <property type="protein sequence ID" value="VAW45952.1"/>
    <property type="molecule type" value="Genomic_DNA"/>
</dbReference>
<dbReference type="GO" id="GO:0008137">
    <property type="term" value="F:NADH dehydrogenase (ubiquinone) activity"/>
    <property type="evidence" value="ECO:0007669"/>
    <property type="project" value="InterPro"/>
</dbReference>
<evidence type="ECO:0000256" key="8">
    <source>
        <dbReference type="ARBA" id="ARBA00023027"/>
    </source>
</evidence>
<dbReference type="PANTHER" id="PTHR43105:SF13">
    <property type="entry name" value="NADH-UBIQUINONE OXIDOREDUCTASE 75 KDA SUBUNIT, MITOCHONDRIAL"/>
    <property type="match status" value="1"/>
</dbReference>
<dbReference type="GO" id="GO:0016651">
    <property type="term" value="F:oxidoreductase activity, acting on NAD(P)H"/>
    <property type="evidence" value="ECO:0007669"/>
    <property type="project" value="InterPro"/>
</dbReference>
<dbReference type="PANTHER" id="PTHR43105">
    <property type="entry name" value="RESPIRATORY NITRATE REDUCTASE"/>
    <property type="match status" value="1"/>
</dbReference>
<evidence type="ECO:0000256" key="2">
    <source>
        <dbReference type="ARBA" id="ARBA00005404"/>
    </source>
</evidence>
<dbReference type="InterPro" id="IPR050123">
    <property type="entry name" value="Prok_molybdopt-oxidoreductase"/>
</dbReference>
<dbReference type="EC" id="1.6.5.3" evidence="13"/>
<evidence type="ECO:0000259" key="11">
    <source>
        <dbReference type="PROSITE" id="PS51669"/>
    </source>
</evidence>
<reference evidence="13" key="1">
    <citation type="submission" date="2018-06" db="EMBL/GenBank/DDBJ databases">
        <authorList>
            <person name="Zhirakovskaya E."/>
        </authorList>
    </citation>
    <scope>NUCLEOTIDE SEQUENCE</scope>
</reference>
<gene>
    <name evidence="13" type="ORF">MNBD_GAMMA04-807</name>
</gene>
<protein>
    <submittedName>
        <fullName evidence="13">NADH-ubiquinone oxidoreductase chain G</fullName>
        <ecNumber evidence="13">1.6.5.3</ecNumber>
    </submittedName>
</protein>
<dbReference type="Pfam" id="PF10588">
    <property type="entry name" value="NADH-G_4Fe-4S_3"/>
    <property type="match status" value="1"/>
</dbReference>
<feature type="domain" description="4Fe-4S His(Cys)3-ligated-type" evidence="12">
    <location>
        <begin position="78"/>
        <end position="117"/>
    </location>
</feature>
<dbReference type="PROSITE" id="PS00641">
    <property type="entry name" value="COMPLEX1_75K_1"/>
    <property type="match status" value="1"/>
</dbReference>
<evidence type="ECO:0000259" key="10">
    <source>
        <dbReference type="PROSITE" id="PS51085"/>
    </source>
</evidence>
<dbReference type="Pfam" id="PF13510">
    <property type="entry name" value="Fer2_4"/>
    <property type="match status" value="1"/>
</dbReference>
<accession>A0A3B0W3W6</accession>
<evidence type="ECO:0000256" key="9">
    <source>
        <dbReference type="ARBA" id="ARBA00034078"/>
    </source>
</evidence>
<feature type="domain" description="2Fe-2S ferredoxin-type" evidence="10">
    <location>
        <begin position="1"/>
        <end position="78"/>
    </location>
</feature>
<dbReference type="InterPro" id="IPR001041">
    <property type="entry name" value="2Fe-2S_ferredoxin-type"/>
</dbReference>
<dbReference type="GO" id="GO:0051539">
    <property type="term" value="F:4 iron, 4 sulfur cluster binding"/>
    <property type="evidence" value="ECO:0007669"/>
    <property type="project" value="UniProtKB-KW"/>
</dbReference>
<dbReference type="GO" id="GO:0042773">
    <property type="term" value="P:ATP synthesis coupled electron transport"/>
    <property type="evidence" value="ECO:0007669"/>
    <property type="project" value="InterPro"/>
</dbReference>
<dbReference type="GO" id="GO:0046872">
    <property type="term" value="F:metal ion binding"/>
    <property type="evidence" value="ECO:0007669"/>
    <property type="project" value="UniProtKB-KW"/>
</dbReference>
<keyword evidence="8" id="KW-0520">NAD</keyword>
<dbReference type="InterPro" id="IPR010228">
    <property type="entry name" value="NADH_UbQ_OxRdtase_Gsu"/>
</dbReference>
<name>A0A3B0W3W6_9ZZZZ</name>
<organism evidence="13">
    <name type="scientific">hydrothermal vent metagenome</name>
    <dbReference type="NCBI Taxonomy" id="652676"/>
    <lineage>
        <taxon>unclassified sequences</taxon>
        <taxon>metagenomes</taxon>
        <taxon>ecological metagenomes</taxon>
    </lineage>
</organism>
<dbReference type="NCBIfam" id="TIGR01973">
    <property type="entry name" value="NuoG"/>
    <property type="match status" value="1"/>
</dbReference>
<comment type="cofactor">
    <cofactor evidence="9">
        <name>[2Fe-2S] cluster</name>
        <dbReference type="ChEBI" id="CHEBI:190135"/>
    </cofactor>
</comment>
<dbReference type="CDD" id="cd00207">
    <property type="entry name" value="fer2"/>
    <property type="match status" value="1"/>
</dbReference>
<dbReference type="InterPro" id="IPR006656">
    <property type="entry name" value="Mopterin_OxRdtase"/>
</dbReference>
<dbReference type="FunFam" id="3.30.70.20:FF:000002">
    <property type="entry name" value="NADH-ubiquinone oxidoreductase 75 kDa subunit"/>
    <property type="match status" value="1"/>
</dbReference>
<evidence type="ECO:0000256" key="7">
    <source>
        <dbReference type="ARBA" id="ARBA00023014"/>
    </source>
</evidence>
<dbReference type="PROSITE" id="PS51839">
    <property type="entry name" value="4FE4S_HC3"/>
    <property type="match status" value="1"/>
</dbReference>
<keyword evidence="3" id="KW-0004">4Fe-4S</keyword>
<dbReference type="SUPFAM" id="SSF54862">
    <property type="entry name" value="4Fe-4S ferredoxins"/>
    <property type="match status" value="1"/>
</dbReference>
<evidence type="ECO:0000256" key="4">
    <source>
        <dbReference type="ARBA" id="ARBA00022723"/>
    </source>
</evidence>
<dbReference type="PROSITE" id="PS51085">
    <property type="entry name" value="2FE2S_FER_2"/>
    <property type="match status" value="1"/>
</dbReference>
<sequence length="703" mass="77135">MVKVEINGQVIEAHEGDMLIDVADDAQILIPRFCYHKKLSIAANCRMCLVEVEGAWKALPACATPVTDGMKVHTKSAKAIAAQKSVMEFLLINHPLDCPICDQGGECELQDVAMGYGDDVSRYSEGKRVVADRDAGALIKTDMTRCIHCTRCVRFGQEIAGMKELGATGRSEWMSIGTYIEKSITSEMSGNMIDLCPVGALTSKPFRYTARPWELKSHSSIAAHDSMGSNIFIHTKNNRVKRVVPRSNEDVNEVWLSDRDRFAYEGLNSEDRLTEPMVKENGQWLVVDWETALQATVDGLRSVLSSNQEVGVLGSANSTVEELHLLQKLARGLNIENIDFRHRQADFTLDKIGFHTPLLTQSIEDVETADVIFIVGSYLRKELPILNHRVRKAVVSNDAKAIVLNPEALEFNFNVSHIEPKQGLVAELAGITKSVLKLATQSVPSWLSAVQTTESHKEVAQCLFDAKNASIMVGQISQMHSDFSTIQVLTALIAEHVTAKLNILPMAANEVGAHLVHFLPKSGKNSAEMISGDLKAYINLNIEPEADFVESEKAVLAMKKASFVVSLTAFDSDTQRDYADVLLPIAAFAETAGTFVNATGLKQSFKMAVEPLGNAKAAWKIFRVLGNMFDLEGFDYTHTNEVLREVLDNQVTKLDLTSVSCQLPDNNDAVVTLVSPYAMDALVRRAPSLQATPDADAAIMGRG</sequence>
<dbReference type="InterPro" id="IPR006963">
    <property type="entry name" value="Mopterin_OxRdtase_4Fe-4S_dom"/>
</dbReference>
<comment type="similarity">
    <text evidence="2">Belongs to the complex I 75 kDa subunit family.</text>
</comment>
<dbReference type="PROSITE" id="PS51669">
    <property type="entry name" value="4FE4S_MOW_BIS_MGD"/>
    <property type="match status" value="1"/>
</dbReference>
<keyword evidence="13" id="KW-0560">Oxidoreductase</keyword>
<dbReference type="InterPro" id="IPR054351">
    <property type="entry name" value="NADH_UbQ_OxRdtase_ferredoxin"/>
</dbReference>
<keyword evidence="7" id="KW-0411">Iron-sulfur</keyword>
<comment type="cofactor">
    <cofactor evidence="1">
        <name>[4Fe-4S] cluster</name>
        <dbReference type="ChEBI" id="CHEBI:49883"/>
    </cofactor>
</comment>
<keyword evidence="13" id="KW-0830">Ubiquinone</keyword>
<dbReference type="InterPro" id="IPR000283">
    <property type="entry name" value="NADH_UbQ_OxRdtase_75kDa_su_CS"/>
</dbReference>
<dbReference type="InterPro" id="IPR019574">
    <property type="entry name" value="NADH_UbQ_OxRdtase_Gsu_4Fe4S-bd"/>
</dbReference>
<dbReference type="Gene3D" id="3.40.50.740">
    <property type="match status" value="2"/>
</dbReference>
<feature type="domain" description="4Fe-4S Mo/W bis-MGD-type" evidence="11">
    <location>
        <begin position="215"/>
        <end position="271"/>
    </location>
</feature>
<dbReference type="Gene3D" id="3.40.228.10">
    <property type="entry name" value="Dimethylsulfoxide Reductase, domain 2"/>
    <property type="match status" value="1"/>
</dbReference>
<evidence type="ECO:0000256" key="5">
    <source>
        <dbReference type="ARBA" id="ARBA00022967"/>
    </source>
</evidence>
<dbReference type="Pfam" id="PF00384">
    <property type="entry name" value="Molybdopterin"/>
    <property type="match status" value="1"/>
</dbReference>
<evidence type="ECO:0000256" key="1">
    <source>
        <dbReference type="ARBA" id="ARBA00001966"/>
    </source>
</evidence>